<keyword evidence="3" id="KW-1185">Reference proteome</keyword>
<name>A0A285QFU5_9SPHN</name>
<dbReference type="OrthoDB" id="9815690at2"/>
<evidence type="ECO:0000313" key="2">
    <source>
        <dbReference type="EMBL" id="SOB80855.1"/>
    </source>
</evidence>
<dbReference type="EMBL" id="OBMI01000001">
    <property type="protein sequence ID" value="SOB80855.1"/>
    <property type="molecule type" value="Genomic_DNA"/>
</dbReference>
<gene>
    <name evidence="2" type="ORF">SAMN06297144_1271</name>
</gene>
<proteinExistence type="inferred from homology"/>
<dbReference type="AlphaFoldDB" id="A0A285QFU5"/>
<accession>A0A285QFU5</accession>
<dbReference type="SUPFAM" id="SSF53756">
    <property type="entry name" value="UDP-Glycosyltransferase/glycogen phosphorylase"/>
    <property type="match status" value="1"/>
</dbReference>
<reference evidence="2 3" key="1">
    <citation type="submission" date="2017-07" db="EMBL/GenBank/DDBJ databases">
        <authorList>
            <person name="Sun Z.S."/>
            <person name="Albrecht U."/>
            <person name="Echele G."/>
            <person name="Lee C.C."/>
        </authorList>
    </citation>
    <scope>NUCLEOTIDE SEQUENCE [LARGE SCALE GENOMIC DNA]</scope>
    <source>
        <strain evidence="2 3">CGMCC 1.12672</strain>
    </source>
</reference>
<dbReference type="Proteomes" id="UP000219494">
    <property type="component" value="Unassembled WGS sequence"/>
</dbReference>
<dbReference type="GO" id="GO:0005992">
    <property type="term" value="P:trehalose biosynthetic process"/>
    <property type="evidence" value="ECO:0007669"/>
    <property type="project" value="InterPro"/>
</dbReference>
<comment type="similarity">
    <text evidence="1">Belongs to the glycosyltransferase 20 family.</text>
</comment>
<protein>
    <submittedName>
        <fullName evidence="2">Trehalose 6-phosphate synthase</fullName>
    </submittedName>
</protein>
<dbReference type="Pfam" id="PF00982">
    <property type="entry name" value="Glyco_transf_20"/>
    <property type="match status" value="1"/>
</dbReference>
<dbReference type="Gene3D" id="3.40.50.2000">
    <property type="entry name" value="Glycogen Phosphorylase B"/>
    <property type="match status" value="2"/>
</dbReference>
<evidence type="ECO:0000313" key="3">
    <source>
        <dbReference type="Proteomes" id="UP000219494"/>
    </source>
</evidence>
<evidence type="ECO:0000256" key="1">
    <source>
        <dbReference type="ARBA" id="ARBA00008799"/>
    </source>
</evidence>
<dbReference type="InterPro" id="IPR001830">
    <property type="entry name" value="Glyco_trans_20"/>
</dbReference>
<dbReference type="RefSeq" id="WP_097063384.1">
    <property type="nucleotide sequence ID" value="NZ_OBMI01000001.1"/>
</dbReference>
<dbReference type="GO" id="GO:0003825">
    <property type="term" value="F:alpha,alpha-trehalose-phosphate synthase (UDP-forming) activity"/>
    <property type="evidence" value="ECO:0007669"/>
    <property type="project" value="TreeGrafter"/>
</dbReference>
<organism evidence="2 3">
    <name type="scientific">Sphingomonas guangdongensis</name>
    <dbReference type="NCBI Taxonomy" id="1141890"/>
    <lineage>
        <taxon>Bacteria</taxon>
        <taxon>Pseudomonadati</taxon>
        <taxon>Pseudomonadota</taxon>
        <taxon>Alphaproteobacteria</taxon>
        <taxon>Sphingomonadales</taxon>
        <taxon>Sphingomonadaceae</taxon>
        <taxon>Sphingomonas</taxon>
    </lineage>
</organism>
<dbReference type="PANTHER" id="PTHR10788:SF106">
    <property type="entry name" value="BCDNA.GH08860"/>
    <property type="match status" value="1"/>
</dbReference>
<dbReference type="CDD" id="cd03788">
    <property type="entry name" value="GT20_TPS"/>
    <property type="match status" value="1"/>
</dbReference>
<dbReference type="PANTHER" id="PTHR10788">
    <property type="entry name" value="TREHALOSE-6-PHOSPHATE SYNTHASE"/>
    <property type="match status" value="1"/>
</dbReference>
<sequence>MARLIVISNRVSAPSKDGGAQGGLAVALTAALREADGIWFGWSGETSASRELRFTTFDGVTSGVVDLSEQDVEEYYDGYANRTLWPLFHYFLSLAEFERDFQGGYERVNRFFADVIDPHLRDDDLIWVHDYHLIPLGWLLRQHGRTNRIGFFLHIPWPPTNLLVALPDHQRLVDSLFAYDVVGFQTQESLDSFRHYVETQMAGSFDADGHVTVGGRTMCAIACPIGVDAEPFMAAAASEEARTVRERVIYGGAGRQLIVGVDRLDYSKGLEERFAGYERFLQSYADRRALVYLLQIAPPSRTSVQSYRDIRASLDAMSGRINGEYADVDWTPIRYVNQGYPRAMLAGIYRAARIGLVTPLRDGMNLVAKEYVAAQNPEDPGVLILSRFAGAAQQLTDAILINPYSADEIADAIDEALRMPRAERKRRWERLIDNVVREDVQWWRRRFTEALAGTDTLVDA</sequence>